<evidence type="ECO:0000256" key="1">
    <source>
        <dbReference type="SAM" id="SignalP"/>
    </source>
</evidence>
<feature type="chain" id="PRO_5009321906" evidence="1">
    <location>
        <begin position="21"/>
        <end position="119"/>
    </location>
</feature>
<keyword evidence="2" id="KW-1185">Reference proteome</keyword>
<evidence type="ECO:0000313" key="2">
    <source>
        <dbReference type="Proteomes" id="UP000095280"/>
    </source>
</evidence>
<feature type="signal peptide" evidence="1">
    <location>
        <begin position="1"/>
        <end position="20"/>
    </location>
</feature>
<name>A0A1I8JMA6_9PLAT</name>
<evidence type="ECO:0000313" key="3">
    <source>
        <dbReference type="WBParaSite" id="maker-uti_cns_0049140-snap-gene-0.3-mRNA-1"/>
    </source>
</evidence>
<dbReference type="WBParaSite" id="maker-uti_cns_0049140-snap-gene-0.3-mRNA-1">
    <property type="protein sequence ID" value="maker-uti_cns_0049140-snap-gene-0.3-mRNA-1"/>
    <property type="gene ID" value="maker-uti_cns_0049140-snap-gene-0.3"/>
</dbReference>
<dbReference type="Proteomes" id="UP000095280">
    <property type="component" value="Unplaced"/>
</dbReference>
<proteinExistence type="predicted"/>
<accession>A0A1I8JMA6</accession>
<dbReference type="AlphaFoldDB" id="A0A1I8JMA6"/>
<protein>
    <submittedName>
        <fullName evidence="3">Apple domain-containing protein</fullName>
    </submittedName>
</protein>
<reference evidence="3" key="1">
    <citation type="submission" date="2016-11" db="UniProtKB">
        <authorList>
            <consortium name="WormBaseParasite"/>
        </authorList>
    </citation>
    <scope>IDENTIFICATION</scope>
</reference>
<sequence length="119" mass="12627">MHSALAFLLLPLFVLLPAVAVQLDSISFTASEQPVELTDASSSEVVSLSRLRSATDCLLQCSARNCDAASSSGKSGICELLFINDASKQLGPPGTHVARRFGNSSTGELQVWKVADFEQ</sequence>
<organism evidence="2 3">
    <name type="scientific">Macrostomum lignano</name>
    <dbReference type="NCBI Taxonomy" id="282301"/>
    <lineage>
        <taxon>Eukaryota</taxon>
        <taxon>Metazoa</taxon>
        <taxon>Spiralia</taxon>
        <taxon>Lophotrochozoa</taxon>
        <taxon>Platyhelminthes</taxon>
        <taxon>Rhabditophora</taxon>
        <taxon>Macrostomorpha</taxon>
        <taxon>Macrostomida</taxon>
        <taxon>Macrostomidae</taxon>
        <taxon>Macrostomum</taxon>
    </lineage>
</organism>
<keyword evidence="1" id="KW-0732">Signal</keyword>